<sequence length="394" mass="40935">MPQTDTRSLQQIKRETEQTRAGLTDTVEQLRTNVAETASDIRQRIKPDAIKAEVSEYIKSRGERLLNDVTAAARRNPMQAVAVGASVAYPLLRLARTIPFPVLMVGAGLFLAGSKTGHSATRKAGEMASDISDEVGRRAREFGDQVGESVSAAKAYASDQLDRVSAAASGGTDQVSRAADAAGATLASNSQKLQEKAAESGTSVPNRATDLRDAGIRTASSAAATVQAFASGATSVGQRAIGTTTDAGLDAARAVRDKASDLTERAGKTFFGTIEQNPLLVAGVGVLVGGLIAGALPRSDVEDGLVGDASTEIKRRAQDAASQGFETAKNAVGEVVDETTRQAQEEDLTPDGIGKAAQDIGQRVRRVAETAVTTAFEPTHDDHQPSALGGTNHG</sequence>
<proteinExistence type="predicted"/>
<dbReference type="EMBL" id="LT670818">
    <property type="protein sequence ID" value="SHG74638.1"/>
    <property type="molecule type" value="Genomic_DNA"/>
</dbReference>
<feature type="region of interest" description="Disordered" evidence="1">
    <location>
        <begin position="374"/>
        <end position="394"/>
    </location>
</feature>
<protein>
    <recommendedName>
        <fullName evidence="4">DUF3618 domain-containing protein</fullName>
    </recommendedName>
</protein>
<evidence type="ECO:0000313" key="3">
    <source>
        <dbReference type="Proteomes" id="UP000190675"/>
    </source>
</evidence>
<dbReference type="OrthoDB" id="8135650at2"/>
<accession>A0A1M5MBI5</accession>
<dbReference type="AlphaFoldDB" id="A0A1M5MBI5"/>
<name>A0A1M5MBI5_9BRAD</name>
<evidence type="ECO:0000256" key="1">
    <source>
        <dbReference type="SAM" id="MobiDB-lite"/>
    </source>
</evidence>
<organism evidence="2 3">
    <name type="scientific">Bradyrhizobium erythrophlei</name>
    <dbReference type="NCBI Taxonomy" id="1437360"/>
    <lineage>
        <taxon>Bacteria</taxon>
        <taxon>Pseudomonadati</taxon>
        <taxon>Pseudomonadota</taxon>
        <taxon>Alphaproteobacteria</taxon>
        <taxon>Hyphomicrobiales</taxon>
        <taxon>Nitrobacteraceae</taxon>
        <taxon>Bradyrhizobium</taxon>
    </lineage>
</organism>
<reference evidence="2 3" key="1">
    <citation type="submission" date="2016-11" db="EMBL/GenBank/DDBJ databases">
        <authorList>
            <person name="Jaros S."/>
            <person name="Januszkiewicz K."/>
            <person name="Wedrychowicz H."/>
        </authorList>
    </citation>
    <scope>NUCLEOTIDE SEQUENCE [LARGE SCALE GENOMIC DNA]</scope>
    <source>
        <strain evidence="2 3">GAS242</strain>
    </source>
</reference>
<evidence type="ECO:0000313" key="2">
    <source>
        <dbReference type="EMBL" id="SHG74638.1"/>
    </source>
</evidence>
<evidence type="ECO:0008006" key="4">
    <source>
        <dbReference type="Google" id="ProtNLM"/>
    </source>
</evidence>
<dbReference type="PANTHER" id="PTHR47372">
    <property type="entry name" value="DAUER UP-REGULATED-RELATED"/>
    <property type="match status" value="1"/>
</dbReference>
<gene>
    <name evidence="2" type="ORF">SAMN05444169_3936</name>
</gene>
<dbReference type="RefSeq" id="WP_079567388.1">
    <property type="nucleotide sequence ID" value="NZ_LT670818.1"/>
</dbReference>
<dbReference type="PANTHER" id="PTHR47372:SF11">
    <property type="entry name" value="RE19971P"/>
    <property type="match status" value="1"/>
</dbReference>
<dbReference type="Proteomes" id="UP000190675">
    <property type="component" value="Chromosome I"/>
</dbReference>